<name>X1FKZ1_9ZZZZ</name>
<protein>
    <submittedName>
        <fullName evidence="2">Uncharacterized protein</fullName>
    </submittedName>
</protein>
<sequence>MIFLSAAASTPLWEYIRVKKGARMSGMIGIAFWAVPILLFAFATSFEM</sequence>
<keyword evidence="1" id="KW-0812">Transmembrane</keyword>
<evidence type="ECO:0000313" key="2">
    <source>
        <dbReference type="EMBL" id="GAH30019.1"/>
    </source>
</evidence>
<organism evidence="2">
    <name type="scientific">marine sediment metagenome</name>
    <dbReference type="NCBI Taxonomy" id="412755"/>
    <lineage>
        <taxon>unclassified sequences</taxon>
        <taxon>metagenomes</taxon>
        <taxon>ecological metagenomes</taxon>
    </lineage>
</organism>
<feature type="transmembrane region" description="Helical" evidence="1">
    <location>
        <begin position="26"/>
        <end position="46"/>
    </location>
</feature>
<feature type="non-terminal residue" evidence="2">
    <location>
        <position position="48"/>
    </location>
</feature>
<dbReference type="EMBL" id="BART01041946">
    <property type="protein sequence ID" value="GAH30019.1"/>
    <property type="molecule type" value="Genomic_DNA"/>
</dbReference>
<keyword evidence="1" id="KW-1133">Transmembrane helix</keyword>
<reference evidence="2" key="1">
    <citation type="journal article" date="2014" name="Front. Microbiol.">
        <title>High frequency of phylogenetically diverse reductive dehalogenase-homologous genes in deep subseafloor sedimentary metagenomes.</title>
        <authorList>
            <person name="Kawai M."/>
            <person name="Futagami T."/>
            <person name="Toyoda A."/>
            <person name="Takaki Y."/>
            <person name="Nishi S."/>
            <person name="Hori S."/>
            <person name="Arai W."/>
            <person name="Tsubouchi T."/>
            <person name="Morono Y."/>
            <person name="Uchiyama I."/>
            <person name="Ito T."/>
            <person name="Fujiyama A."/>
            <person name="Inagaki F."/>
            <person name="Takami H."/>
        </authorList>
    </citation>
    <scope>NUCLEOTIDE SEQUENCE</scope>
    <source>
        <strain evidence="2">Expedition CK06-06</strain>
    </source>
</reference>
<proteinExistence type="predicted"/>
<comment type="caution">
    <text evidence="2">The sequence shown here is derived from an EMBL/GenBank/DDBJ whole genome shotgun (WGS) entry which is preliminary data.</text>
</comment>
<accession>X1FKZ1</accession>
<dbReference type="AlphaFoldDB" id="X1FKZ1"/>
<keyword evidence="1" id="KW-0472">Membrane</keyword>
<evidence type="ECO:0000256" key="1">
    <source>
        <dbReference type="SAM" id="Phobius"/>
    </source>
</evidence>
<gene>
    <name evidence="2" type="ORF">S01H4_67079</name>
</gene>